<protein>
    <submittedName>
        <fullName evidence="1">Uncharacterized protein</fullName>
    </submittedName>
</protein>
<dbReference type="EMBL" id="QKKF02022000">
    <property type="protein sequence ID" value="RZF38681.1"/>
    <property type="molecule type" value="Genomic_DNA"/>
</dbReference>
<dbReference type="SMR" id="A0A482WZR4"/>
<sequence>MGCAAIGSSFIGTGRDHWLEMLDNPRKPVTQWYHLLECVPGPLAAVTSYKPAALSCLNSRVDCKFDG</sequence>
<organism evidence="1 2">
    <name type="scientific">Laodelphax striatellus</name>
    <name type="common">Small brown planthopper</name>
    <name type="synonym">Delphax striatella</name>
    <dbReference type="NCBI Taxonomy" id="195883"/>
    <lineage>
        <taxon>Eukaryota</taxon>
        <taxon>Metazoa</taxon>
        <taxon>Ecdysozoa</taxon>
        <taxon>Arthropoda</taxon>
        <taxon>Hexapoda</taxon>
        <taxon>Insecta</taxon>
        <taxon>Pterygota</taxon>
        <taxon>Neoptera</taxon>
        <taxon>Paraneoptera</taxon>
        <taxon>Hemiptera</taxon>
        <taxon>Auchenorrhyncha</taxon>
        <taxon>Fulgoroidea</taxon>
        <taxon>Delphacidae</taxon>
        <taxon>Criomorphinae</taxon>
        <taxon>Laodelphax</taxon>
    </lineage>
</organism>
<accession>A0A482WZR4</accession>
<dbReference type="Gene3D" id="2.60.40.150">
    <property type="entry name" value="C2 domain"/>
    <property type="match status" value="1"/>
</dbReference>
<dbReference type="OrthoDB" id="67700at2759"/>
<dbReference type="InterPro" id="IPR035892">
    <property type="entry name" value="C2_domain_sf"/>
</dbReference>
<comment type="caution">
    <text evidence="1">The sequence shown here is derived from an EMBL/GenBank/DDBJ whole genome shotgun (WGS) entry which is preliminary data.</text>
</comment>
<name>A0A482WZR4_LAOST</name>
<dbReference type="Proteomes" id="UP000291343">
    <property type="component" value="Unassembled WGS sequence"/>
</dbReference>
<reference evidence="1 2" key="1">
    <citation type="journal article" date="2017" name="Gigascience">
        <title>Genome sequence of the small brown planthopper, Laodelphax striatellus.</title>
        <authorList>
            <person name="Zhu J."/>
            <person name="Jiang F."/>
            <person name="Wang X."/>
            <person name="Yang P."/>
            <person name="Bao Y."/>
            <person name="Zhao W."/>
            <person name="Wang W."/>
            <person name="Lu H."/>
            <person name="Wang Q."/>
            <person name="Cui N."/>
            <person name="Li J."/>
            <person name="Chen X."/>
            <person name="Luo L."/>
            <person name="Yu J."/>
            <person name="Kang L."/>
            <person name="Cui F."/>
        </authorList>
    </citation>
    <scope>NUCLEOTIDE SEQUENCE [LARGE SCALE GENOMIC DNA]</scope>
    <source>
        <strain evidence="1">Lst14</strain>
    </source>
</reference>
<dbReference type="InParanoid" id="A0A482WZR4"/>
<dbReference type="AlphaFoldDB" id="A0A482WZR4"/>
<proteinExistence type="predicted"/>
<evidence type="ECO:0000313" key="2">
    <source>
        <dbReference type="Proteomes" id="UP000291343"/>
    </source>
</evidence>
<dbReference type="STRING" id="195883.A0A482WZR4"/>
<gene>
    <name evidence="1" type="ORF">LSTR_LSTR003487</name>
</gene>
<keyword evidence="2" id="KW-1185">Reference proteome</keyword>
<evidence type="ECO:0000313" key="1">
    <source>
        <dbReference type="EMBL" id="RZF38681.1"/>
    </source>
</evidence>